<feature type="domain" description="Carboxymuconolactone decarboxylase-like" evidence="2">
    <location>
        <begin position="24"/>
        <end position="90"/>
    </location>
</feature>
<accession>A0ABS8HPZ1</accession>
<dbReference type="PANTHER" id="PTHR33570:SF2">
    <property type="entry name" value="CARBOXYMUCONOLACTONE DECARBOXYLASE-LIKE DOMAIN-CONTAINING PROTEIN"/>
    <property type="match status" value="1"/>
</dbReference>
<dbReference type="InterPro" id="IPR052512">
    <property type="entry name" value="4CMD/NDH-1_regulator"/>
</dbReference>
<keyword evidence="5" id="KW-1185">Reference proteome</keyword>
<gene>
    <name evidence="3" type="ORF">LMF89_07095</name>
    <name evidence="4" type="ORF">LMF89_07770</name>
</gene>
<keyword evidence="1" id="KW-0732">Signal</keyword>
<dbReference type="SUPFAM" id="SSF69118">
    <property type="entry name" value="AhpD-like"/>
    <property type="match status" value="1"/>
</dbReference>
<dbReference type="Proteomes" id="UP001165492">
    <property type="component" value="Unassembled WGS sequence"/>
</dbReference>
<dbReference type="PANTHER" id="PTHR33570">
    <property type="entry name" value="4-CARBOXYMUCONOLACTONE DECARBOXYLASE FAMILY PROTEIN"/>
    <property type="match status" value="1"/>
</dbReference>
<proteinExistence type="predicted"/>
<organism evidence="4 5">
    <name type="scientific">Pelosinus baikalensis</name>
    <dbReference type="NCBI Taxonomy" id="2892015"/>
    <lineage>
        <taxon>Bacteria</taxon>
        <taxon>Bacillati</taxon>
        <taxon>Bacillota</taxon>
        <taxon>Negativicutes</taxon>
        <taxon>Selenomonadales</taxon>
        <taxon>Sporomusaceae</taxon>
        <taxon>Pelosinus</taxon>
    </lineage>
</organism>
<feature type="chain" id="PRO_5045032216" evidence="1">
    <location>
        <begin position="26"/>
        <end position="239"/>
    </location>
</feature>
<dbReference type="InterPro" id="IPR003779">
    <property type="entry name" value="CMD-like"/>
</dbReference>
<evidence type="ECO:0000313" key="3">
    <source>
        <dbReference type="EMBL" id="MCC5465125.1"/>
    </source>
</evidence>
<evidence type="ECO:0000259" key="2">
    <source>
        <dbReference type="Pfam" id="PF02627"/>
    </source>
</evidence>
<dbReference type="InterPro" id="IPR029032">
    <property type="entry name" value="AhpD-like"/>
</dbReference>
<evidence type="ECO:0000256" key="1">
    <source>
        <dbReference type="SAM" id="SignalP"/>
    </source>
</evidence>
<dbReference type="EMBL" id="JAJHJB010000007">
    <property type="protein sequence ID" value="MCC5465125.1"/>
    <property type="molecule type" value="Genomic_DNA"/>
</dbReference>
<feature type="signal peptide" evidence="1">
    <location>
        <begin position="1"/>
        <end position="25"/>
    </location>
</feature>
<dbReference type="RefSeq" id="WP_229534479.1">
    <property type="nucleotide sequence ID" value="NZ_JAJHJB010000007.1"/>
</dbReference>
<dbReference type="EMBL" id="JAJHJB010000007">
    <property type="protein sequence ID" value="MCC5465260.1"/>
    <property type="molecule type" value="Genomic_DNA"/>
</dbReference>
<reference evidence="4" key="1">
    <citation type="submission" date="2021-11" db="EMBL/GenBank/DDBJ databases">
        <title>Description of a new species Pelosinus isolated from the bottom sediments of Lake Baikal.</title>
        <authorList>
            <person name="Zakharyuk A."/>
        </authorList>
    </citation>
    <scope>NUCLEOTIDE SEQUENCE</scope>
    <source>
        <strain evidence="4">Bkl1</strain>
    </source>
</reference>
<evidence type="ECO:0000313" key="4">
    <source>
        <dbReference type="EMBL" id="MCC5465260.1"/>
    </source>
</evidence>
<name>A0ABS8HPZ1_9FIRM</name>
<dbReference type="Gene3D" id="1.20.1290.10">
    <property type="entry name" value="AhpD-like"/>
    <property type="match status" value="1"/>
</dbReference>
<sequence length="239" mass="25840">MRKKLAAILTGIFISVFSLTTVSQAQTTNNQGLNAKQQGIVTIAAFTAKGDLEKLKTALNEGLDAGLTVNEIKEVLVQMYAYCGFPRSLNGISTFMSVMEERKAKGIKDEIGKEASPLPTNKSRIELGTEIQTSLIGAPASGAIYTFTPAIDAFLKDHLFGDIFGRDNIDFQSREIATISALASMEGVNSQLQSHFKVGFNTDLTEAQMMSLISVLEAKVGKKEADNAKEVLNIVLSNR</sequence>
<protein>
    <submittedName>
        <fullName evidence="4">Carboxymuconolactone decarboxylase family protein</fullName>
    </submittedName>
</protein>
<evidence type="ECO:0000313" key="5">
    <source>
        <dbReference type="Proteomes" id="UP001165492"/>
    </source>
</evidence>
<dbReference type="Pfam" id="PF02627">
    <property type="entry name" value="CMD"/>
    <property type="match status" value="1"/>
</dbReference>
<comment type="caution">
    <text evidence="4">The sequence shown here is derived from an EMBL/GenBank/DDBJ whole genome shotgun (WGS) entry which is preliminary data.</text>
</comment>